<reference evidence="1" key="1">
    <citation type="journal article" date="2020" name="New Phytol.">
        <title>Comparative genomics reveals dynamic genome evolution in host specialist ectomycorrhizal fungi.</title>
        <authorList>
            <person name="Lofgren L.A."/>
            <person name="Nguyen N.H."/>
            <person name="Vilgalys R."/>
            <person name="Ruytinx J."/>
            <person name="Liao H.L."/>
            <person name="Branco S."/>
            <person name="Kuo A."/>
            <person name="LaButti K."/>
            <person name="Lipzen A."/>
            <person name="Andreopoulos W."/>
            <person name="Pangilinan J."/>
            <person name="Riley R."/>
            <person name="Hundley H."/>
            <person name="Na H."/>
            <person name="Barry K."/>
            <person name="Grigoriev I.V."/>
            <person name="Stajich J.E."/>
            <person name="Kennedy P.G."/>
        </authorList>
    </citation>
    <scope>NUCLEOTIDE SEQUENCE</scope>
    <source>
        <strain evidence="1">S12</strain>
    </source>
</reference>
<dbReference type="AlphaFoldDB" id="A0A9P7AIV9"/>
<name>A0A9P7AIV9_9AGAM</name>
<protein>
    <submittedName>
        <fullName evidence="1">Uncharacterized protein</fullName>
    </submittedName>
</protein>
<gene>
    <name evidence="1" type="ORF">HD556DRAFT_819862</name>
</gene>
<proteinExistence type="predicted"/>
<evidence type="ECO:0000313" key="2">
    <source>
        <dbReference type="Proteomes" id="UP000719766"/>
    </source>
</evidence>
<evidence type="ECO:0000313" key="1">
    <source>
        <dbReference type="EMBL" id="KAG1789303.1"/>
    </source>
</evidence>
<keyword evidence="2" id="KW-1185">Reference proteome</keyword>
<sequence length="84" mass="9801">MFPLEYFLKGMNLHEMKKYSNPPDFFVMEAKLFNPLDHIAQAASEMFACGRFLERRVIRGALTNGYQWIFLIMTFADDCLLTAI</sequence>
<dbReference type="EMBL" id="JABBWE010000060">
    <property type="protein sequence ID" value="KAG1789303.1"/>
    <property type="molecule type" value="Genomic_DNA"/>
</dbReference>
<dbReference type="RefSeq" id="XP_041156405.1">
    <property type="nucleotide sequence ID" value="XM_041311726.1"/>
</dbReference>
<dbReference type="Proteomes" id="UP000719766">
    <property type="component" value="Unassembled WGS sequence"/>
</dbReference>
<dbReference type="GeneID" id="64605490"/>
<dbReference type="OrthoDB" id="2720314at2759"/>
<organism evidence="1 2">
    <name type="scientific">Suillus plorans</name>
    <dbReference type="NCBI Taxonomy" id="116603"/>
    <lineage>
        <taxon>Eukaryota</taxon>
        <taxon>Fungi</taxon>
        <taxon>Dikarya</taxon>
        <taxon>Basidiomycota</taxon>
        <taxon>Agaricomycotina</taxon>
        <taxon>Agaricomycetes</taxon>
        <taxon>Agaricomycetidae</taxon>
        <taxon>Boletales</taxon>
        <taxon>Suillineae</taxon>
        <taxon>Suillaceae</taxon>
        <taxon>Suillus</taxon>
    </lineage>
</organism>
<comment type="caution">
    <text evidence="1">The sequence shown here is derived from an EMBL/GenBank/DDBJ whole genome shotgun (WGS) entry which is preliminary data.</text>
</comment>
<accession>A0A9P7AIV9</accession>